<accession>A0A6A0A4Z8</accession>
<evidence type="ECO:0000313" key="7">
    <source>
        <dbReference type="Proteomes" id="UP000485058"/>
    </source>
</evidence>
<dbReference type="InterPro" id="IPR022702">
    <property type="entry name" value="Cytosine_MeTrfase1_RFD"/>
</dbReference>
<feature type="domain" description="WHIM1" evidence="5">
    <location>
        <begin position="495"/>
        <end position="532"/>
    </location>
</feature>
<evidence type="ECO:0000256" key="1">
    <source>
        <dbReference type="ARBA" id="ARBA00004123"/>
    </source>
</evidence>
<feature type="domain" description="RFTS" evidence="4">
    <location>
        <begin position="133"/>
        <end position="193"/>
    </location>
</feature>
<protein>
    <submittedName>
        <fullName evidence="6">ARID domain-containing protein</fullName>
    </submittedName>
</protein>
<feature type="compositionally biased region" description="Basic residues" evidence="3">
    <location>
        <begin position="1067"/>
        <end position="1080"/>
    </location>
</feature>
<feature type="non-terminal residue" evidence="6">
    <location>
        <position position="1"/>
    </location>
</feature>
<sequence>MRGRHFDSHANLTGGAHSAQDAPTAFARKSVQGLVCQVQLQVTWPLALRCRARPFNSFAIELDDGRLRARSFALQRAPGYAYAAGPARRAAGAHHHQLPGCAGRRPLVLVQLVGCEEPAPHRDGDAPVALSSDWMIQYGQLPGIWVCSGSQWWKLAEPAPQYAKLFLEAQRKLDLSVRCATQLQANPASTLQMALPSILHPGMSGSGSMATYTIPDLQVEAGFIGAQLVALVPSLGLVAGQMYPLMADLARLGTPLVFVNDEADASEVDTTELQELQAAGLLAAPPSGHLPSRTALSRARLLAAQVTADLDRGPPPQPTTSFRLEPSMVPDMLLVWDLCMTFSNLLQLPPISMEAFEAAIMPGPLPALQPQPAPVAGPPGGVTSVDSEGGRSTNDRMDAGMAGLPHHDTASGGAAFNMHSLLDLDAAASAAVLRDVHAALLKCVDGFSIKKVQEAPTTGRLAADDAKAEQWQARTCAAILESRSATPISHVAKEAAELIKNREYYLLTPRQRLAILRALADMALASDVLREYTQKVDMPGNAQLSERGEAQDPESWMRWVEAYKTGVRKPLGRDTRQRSYWALGGRAACWRLYVCGGEGGGWGWYEGPGLQALRDWMRSGGGNNTEAPLLKALHTVPLPHKHTQDALPPYPLVLPEAPLGAGPASIPWSAADLKARRPDAYKTLAAPLLKGECHQPLLVGLHAWTVEERLLNCIESLITEFEFWTKPRPWLARVAMLLSVLKGKNSGQQAAVVKEVEQLLHDSARLQPAWAQHLRACWLRSLSRPELNTKDVAMHVLAVQKFIRDEPYALTRLAFIRQAQVARCPLQFHAGGDVVVFLRTGCVLHLDKYAKMGSCYSVDELGPVMQQLHHLRPVERMRVVAAGYRSYPVTNAEAALRALADSKDQDPAAPTAARPVFNNPNRPPCQWLLMQPLTADGADVDTTRGEVVLPMHVDASLPEYLVRVETYERGMAKRWQAGDRFRMNFGAKSNSKGTAGVWYKGTIKRFVQTQTHTRDSNYDPWNSLLVVWDSDGGVAEHKVNPWEIEVDPEEAKRREEERRKQAEAQARARRAAAKSQRSTHVHLDDLVDEDISEEESEELSDSDDSYEGRRAPAKKKAKMQNDGRGGRGGGGNNMAAQRQAQPQQSKQAMEGPDVQQWRQQLQVGYAVYIAHTGLCACEGPLPGNTRIEGCGVKYLSWVNASGACGWGRHGMPSGEEDDDVAYTA</sequence>
<comment type="subcellular location">
    <subcellularLocation>
        <location evidence="1">Nucleus</location>
    </subcellularLocation>
</comment>
<keyword evidence="7" id="KW-1185">Reference proteome</keyword>
<dbReference type="InterPro" id="IPR053271">
    <property type="entry name" value="DDT_domain"/>
</dbReference>
<organism evidence="6 7">
    <name type="scientific">Haematococcus lacustris</name>
    <name type="common">Green alga</name>
    <name type="synonym">Haematococcus pluvialis</name>
    <dbReference type="NCBI Taxonomy" id="44745"/>
    <lineage>
        <taxon>Eukaryota</taxon>
        <taxon>Viridiplantae</taxon>
        <taxon>Chlorophyta</taxon>
        <taxon>core chlorophytes</taxon>
        <taxon>Chlorophyceae</taxon>
        <taxon>CS clade</taxon>
        <taxon>Chlamydomonadales</taxon>
        <taxon>Haematococcaceae</taxon>
        <taxon>Haematococcus</taxon>
    </lineage>
</organism>
<proteinExistence type="predicted"/>
<dbReference type="Pfam" id="PF12047">
    <property type="entry name" value="DNMT1-RFD"/>
    <property type="match status" value="1"/>
</dbReference>
<feature type="compositionally biased region" description="Basic and acidic residues" evidence="3">
    <location>
        <begin position="1049"/>
        <end position="1062"/>
    </location>
</feature>
<feature type="region of interest" description="Disordered" evidence="3">
    <location>
        <begin position="1049"/>
        <end position="1155"/>
    </location>
</feature>
<dbReference type="PANTHER" id="PTHR15546:SF2">
    <property type="entry name" value="DDT DOMAIN-CONTAINING PROTEIN DDB_G0282237"/>
    <property type="match status" value="1"/>
</dbReference>
<dbReference type="Proteomes" id="UP000485058">
    <property type="component" value="Unassembled WGS sequence"/>
</dbReference>
<dbReference type="PANTHER" id="PTHR15546">
    <property type="entry name" value="BROMODOMAIN ADJACENT TO ZINC FINGER DOMAIN, 2A"/>
    <property type="match status" value="1"/>
</dbReference>
<dbReference type="GO" id="GO:0003677">
    <property type="term" value="F:DNA binding"/>
    <property type="evidence" value="ECO:0007669"/>
    <property type="project" value="InterPro"/>
</dbReference>
<dbReference type="InterPro" id="IPR028942">
    <property type="entry name" value="WHIM1_dom"/>
</dbReference>
<comment type="caution">
    <text evidence="6">The sequence shown here is derived from an EMBL/GenBank/DDBJ whole genome shotgun (WGS) entry which is preliminary data.</text>
</comment>
<dbReference type="Pfam" id="PF15612">
    <property type="entry name" value="WHIM1"/>
    <property type="match status" value="1"/>
</dbReference>
<feature type="non-terminal residue" evidence="6">
    <location>
        <position position="1224"/>
    </location>
</feature>
<name>A0A6A0A4Z8_HAELA</name>
<keyword evidence="2" id="KW-0539">Nucleus</keyword>
<dbReference type="GO" id="GO:0005634">
    <property type="term" value="C:nucleus"/>
    <property type="evidence" value="ECO:0007669"/>
    <property type="project" value="UniProtKB-SubCell"/>
</dbReference>
<feature type="region of interest" description="Disordered" evidence="3">
    <location>
        <begin position="372"/>
        <end position="394"/>
    </location>
</feature>
<evidence type="ECO:0000313" key="6">
    <source>
        <dbReference type="EMBL" id="GFH26932.1"/>
    </source>
</evidence>
<evidence type="ECO:0000256" key="2">
    <source>
        <dbReference type="ARBA" id="ARBA00023242"/>
    </source>
</evidence>
<dbReference type="GO" id="GO:0006355">
    <property type="term" value="P:regulation of DNA-templated transcription"/>
    <property type="evidence" value="ECO:0007669"/>
    <property type="project" value="InterPro"/>
</dbReference>
<feature type="compositionally biased region" description="Low complexity" evidence="3">
    <location>
        <begin position="1135"/>
        <end position="1148"/>
    </location>
</feature>
<gene>
    <name evidence="6" type="ORF">HaLaN_25166</name>
</gene>
<dbReference type="AlphaFoldDB" id="A0A6A0A4Z8"/>
<reference evidence="6 7" key="1">
    <citation type="submission" date="2020-02" db="EMBL/GenBank/DDBJ databases">
        <title>Draft genome sequence of Haematococcus lacustris strain NIES-144.</title>
        <authorList>
            <person name="Morimoto D."/>
            <person name="Nakagawa S."/>
            <person name="Yoshida T."/>
            <person name="Sawayama S."/>
        </authorList>
    </citation>
    <scope>NUCLEOTIDE SEQUENCE [LARGE SCALE GENOMIC DNA]</scope>
    <source>
        <strain evidence="6 7">NIES-144</strain>
    </source>
</reference>
<dbReference type="EMBL" id="BLLF01003292">
    <property type="protein sequence ID" value="GFH26932.1"/>
    <property type="molecule type" value="Genomic_DNA"/>
</dbReference>
<evidence type="ECO:0000256" key="3">
    <source>
        <dbReference type="SAM" id="MobiDB-lite"/>
    </source>
</evidence>
<dbReference type="Gene3D" id="2.30.30.1040">
    <property type="match status" value="1"/>
</dbReference>
<evidence type="ECO:0000259" key="4">
    <source>
        <dbReference type="Pfam" id="PF12047"/>
    </source>
</evidence>
<dbReference type="GO" id="GO:0009725">
    <property type="term" value="P:response to hormone"/>
    <property type="evidence" value="ECO:0007669"/>
    <property type="project" value="InterPro"/>
</dbReference>
<feature type="compositionally biased region" description="Acidic residues" evidence="3">
    <location>
        <begin position="1086"/>
        <end position="1105"/>
    </location>
</feature>
<evidence type="ECO:0000259" key="5">
    <source>
        <dbReference type="Pfam" id="PF15612"/>
    </source>
</evidence>